<protein>
    <recommendedName>
        <fullName evidence="4">MatE family transporter</fullName>
    </recommendedName>
</protein>
<accession>A0ABM8A9B6</accession>
<feature type="compositionally biased region" description="Basic and acidic residues" evidence="1">
    <location>
        <begin position="9"/>
        <end position="20"/>
    </location>
</feature>
<reference evidence="2" key="1">
    <citation type="submission" date="2022-07" db="EMBL/GenBank/DDBJ databases">
        <title>Complete Genome Sequence of the Radioresistant Bacterium Deinococcus aetherius ST0316, Isolated from the Air Dust collected in Lower Stratosphere above Japan.</title>
        <authorList>
            <person name="Satoh K."/>
            <person name="Hagiwara K."/>
            <person name="Katsumata K."/>
            <person name="Kubo A."/>
            <person name="Yokobori S."/>
            <person name="Yamagishi A."/>
            <person name="Oono Y."/>
            <person name="Narumi I."/>
        </authorList>
    </citation>
    <scope>NUCLEOTIDE SEQUENCE</scope>
    <source>
        <strain evidence="2">ST0316</strain>
    </source>
</reference>
<dbReference type="Proteomes" id="UP001064971">
    <property type="component" value="Chromosome"/>
</dbReference>
<sequence length="63" mass="6690">MTQIPGGAHGEETQGERGRGEVVISGVDTGPEGDERQNLTPTEDHARFQPVAHPALEPDNEDG</sequence>
<feature type="compositionally biased region" description="Basic and acidic residues" evidence="1">
    <location>
        <begin position="33"/>
        <end position="47"/>
    </location>
</feature>
<organism evidence="2 3">
    <name type="scientific">Deinococcus aetherius</name>
    <dbReference type="NCBI Taxonomy" id="200252"/>
    <lineage>
        <taxon>Bacteria</taxon>
        <taxon>Thermotogati</taxon>
        <taxon>Deinococcota</taxon>
        <taxon>Deinococci</taxon>
        <taxon>Deinococcales</taxon>
        <taxon>Deinococcaceae</taxon>
        <taxon>Deinococcus</taxon>
    </lineage>
</organism>
<gene>
    <name evidence="2" type="ORF">DAETH_03070</name>
</gene>
<feature type="region of interest" description="Disordered" evidence="1">
    <location>
        <begin position="1"/>
        <end position="63"/>
    </location>
</feature>
<name>A0ABM8A9B6_9DEIO</name>
<keyword evidence="3" id="KW-1185">Reference proteome</keyword>
<dbReference type="EMBL" id="AP026560">
    <property type="protein sequence ID" value="BDP40338.1"/>
    <property type="molecule type" value="Genomic_DNA"/>
</dbReference>
<evidence type="ECO:0000256" key="1">
    <source>
        <dbReference type="SAM" id="MobiDB-lite"/>
    </source>
</evidence>
<evidence type="ECO:0000313" key="3">
    <source>
        <dbReference type="Proteomes" id="UP001064971"/>
    </source>
</evidence>
<evidence type="ECO:0008006" key="4">
    <source>
        <dbReference type="Google" id="ProtNLM"/>
    </source>
</evidence>
<evidence type="ECO:0000313" key="2">
    <source>
        <dbReference type="EMBL" id="BDP40338.1"/>
    </source>
</evidence>
<dbReference type="RefSeq" id="WP_264776204.1">
    <property type="nucleotide sequence ID" value="NZ_AP026560.1"/>
</dbReference>
<proteinExistence type="predicted"/>